<sequence>MAPQGATRDVTKLLIVDDLAENLRALNAVIRADDRVVYQASSGEEALALLLEHDFALAILDVQMPGMDGFELAELMRGTDKTRHIPIVFVSAAGKELNYAFKGYETGAVDFLYKPLDPDAVRSKVNVFVDLHCQRMEIRRRVEEQQATMNELRAAQEEMRYALRMRDEFMSMVAHELRTPLNTLYLETQMRKMQLDRGNLEAFGPEQLAGMVARDGRQIQSMIRLIDDMLDVSRIRSGVLSIRPCDTELRDILQRLTSDLARQAADAGTHFELEAPAPVQGCWDEFRIEQVIINLLTNGLRYGGGKPVRVRLSADEKEARIDVIDQGDGIPEPMLARIFLPYERGHGNGVPSGLGLGLYISRQLAEAHQGTLTVRSTPGQGSVFTLALPRTTGA</sequence>
<comment type="catalytic activity">
    <reaction evidence="1">
        <text>ATP + protein L-histidine = ADP + protein N-phospho-L-histidine.</text>
        <dbReference type="EC" id="2.7.13.3"/>
    </reaction>
</comment>
<dbReference type="GO" id="GO:0000155">
    <property type="term" value="F:phosphorelay sensor kinase activity"/>
    <property type="evidence" value="ECO:0007669"/>
    <property type="project" value="InterPro"/>
</dbReference>
<feature type="domain" description="Response regulatory" evidence="6">
    <location>
        <begin position="12"/>
        <end position="129"/>
    </location>
</feature>
<dbReference type="EC" id="2.7.13.3" evidence="2"/>
<dbReference type="Proteomes" id="UP000619512">
    <property type="component" value="Unassembled WGS sequence"/>
</dbReference>
<accession>A0AA88C8P0</accession>
<keyword evidence="3 4" id="KW-0597">Phosphoprotein</keyword>
<dbReference type="SMART" id="SM00448">
    <property type="entry name" value="REC"/>
    <property type="match status" value="1"/>
</dbReference>
<dbReference type="CDD" id="cd00082">
    <property type="entry name" value="HisKA"/>
    <property type="match status" value="1"/>
</dbReference>
<dbReference type="InterPro" id="IPR003594">
    <property type="entry name" value="HATPase_dom"/>
</dbReference>
<evidence type="ECO:0000313" key="8">
    <source>
        <dbReference type="Proteomes" id="UP000619512"/>
    </source>
</evidence>
<reference evidence="7" key="1">
    <citation type="journal article" date="2014" name="Int. J. Syst. Evol. Microbiol.">
        <title>Complete genome sequence of Corynebacterium casei LMG S-19264T (=DSM 44701T), isolated from a smear-ripened cheese.</title>
        <authorList>
            <consortium name="US DOE Joint Genome Institute (JGI-PGF)"/>
            <person name="Walter F."/>
            <person name="Albersmeier A."/>
            <person name="Kalinowski J."/>
            <person name="Ruckert C."/>
        </authorList>
    </citation>
    <scope>NUCLEOTIDE SEQUENCE</scope>
    <source>
        <strain evidence="7">KCTC 12344</strain>
    </source>
</reference>
<dbReference type="InterPro" id="IPR011006">
    <property type="entry name" value="CheY-like_superfamily"/>
</dbReference>
<dbReference type="Gene3D" id="1.10.287.130">
    <property type="match status" value="1"/>
</dbReference>
<dbReference type="InterPro" id="IPR005467">
    <property type="entry name" value="His_kinase_dom"/>
</dbReference>
<dbReference type="Pfam" id="PF00072">
    <property type="entry name" value="Response_reg"/>
    <property type="match status" value="1"/>
</dbReference>
<gene>
    <name evidence="7" type="ORF">GCM10007388_27780</name>
</gene>
<dbReference type="PANTHER" id="PTHR43547">
    <property type="entry name" value="TWO-COMPONENT HISTIDINE KINASE"/>
    <property type="match status" value="1"/>
</dbReference>
<evidence type="ECO:0000259" key="5">
    <source>
        <dbReference type="PROSITE" id="PS50109"/>
    </source>
</evidence>
<keyword evidence="7" id="KW-0808">Transferase</keyword>
<dbReference type="Gene3D" id="3.30.565.10">
    <property type="entry name" value="Histidine kinase-like ATPase, C-terminal domain"/>
    <property type="match status" value="1"/>
</dbReference>
<evidence type="ECO:0000313" key="7">
    <source>
        <dbReference type="EMBL" id="GGY92829.1"/>
    </source>
</evidence>
<dbReference type="SMART" id="SM00387">
    <property type="entry name" value="HATPase_c"/>
    <property type="match status" value="1"/>
</dbReference>
<dbReference type="Pfam" id="PF02518">
    <property type="entry name" value="HATPase_c"/>
    <property type="match status" value="1"/>
</dbReference>
<dbReference type="CDD" id="cd00075">
    <property type="entry name" value="HATPase"/>
    <property type="match status" value="1"/>
</dbReference>
<dbReference type="InterPro" id="IPR004358">
    <property type="entry name" value="Sig_transdc_His_kin-like_C"/>
</dbReference>
<keyword evidence="7" id="KW-0418">Kinase</keyword>
<feature type="domain" description="Histidine kinase" evidence="5">
    <location>
        <begin position="172"/>
        <end position="392"/>
    </location>
</feature>
<dbReference type="SMART" id="SM00388">
    <property type="entry name" value="HisKA"/>
    <property type="match status" value="1"/>
</dbReference>
<dbReference type="InterPro" id="IPR036890">
    <property type="entry name" value="HATPase_C_sf"/>
</dbReference>
<dbReference type="InterPro" id="IPR003661">
    <property type="entry name" value="HisK_dim/P_dom"/>
</dbReference>
<protein>
    <recommendedName>
        <fullName evidence="2">histidine kinase</fullName>
        <ecNumber evidence="2">2.7.13.3</ecNumber>
    </recommendedName>
</protein>
<name>A0AA88C8P0_9BURK</name>
<dbReference type="PANTHER" id="PTHR43547:SF2">
    <property type="entry name" value="HYBRID SIGNAL TRANSDUCTION HISTIDINE KINASE C"/>
    <property type="match status" value="1"/>
</dbReference>
<dbReference type="InterPro" id="IPR001789">
    <property type="entry name" value="Sig_transdc_resp-reg_receiver"/>
</dbReference>
<dbReference type="SUPFAM" id="SSF52172">
    <property type="entry name" value="CheY-like"/>
    <property type="match status" value="1"/>
</dbReference>
<dbReference type="PROSITE" id="PS50109">
    <property type="entry name" value="HIS_KIN"/>
    <property type="match status" value="1"/>
</dbReference>
<evidence type="ECO:0000256" key="4">
    <source>
        <dbReference type="PROSITE-ProRule" id="PRU00169"/>
    </source>
</evidence>
<organism evidence="7 8">
    <name type="scientific">Pseudoduganella plicata</name>
    <dbReference type="NCBI Taxonomy" id="321984"/>
    <lineage>
        <taxon>Bacteria</taxon>
        <taxon>Pseudomonadati</taxon>
        <taxon>Pseudomonadota</taxon>
        <taxon>Betaproteobacteria</taxon>
        <taxon>Burkholderiales</taxon>
        <taxon>Oxalobacteraceae</taxon>
        <taxon>Telluria group</taxon>
        <taxon>Pseudoduganella</taxon>
    </lineage>
</organism>
<dbReference type="Pfam" id="PF00512">
    <property type="entry name" value="HisKA"/>
    <property type="match status" value="1"/>
</dbReference>
<comment type="caution">
    <text evidence="7">The sequence shown here is derived from an EMBL/GenBank/DDBJ whole genome shotgun (WGS) entry which is preliminary data.</text>
</comment>
<evidence type="ECO:0000259" key="6">
    <source>
        <dbReference type="PROSITE" id="PS50110"/>
    </source>
</evidence>
<dbReference type="EMBL" id="BMWW01000004">
    <property type="protein sequence ID" value="GGY92829.1"/>
    <property type="molecule type" value="Genomic_DNA"/>
</dbReference>
<dbReference type="Gene3D" id="3.40.50.2300">
    <property type="match status" value="1"/>
</dbReference>
<feature type="modified residue" description="4-aspartylphosphate" evidence="4">
    <location>
        <position position="61"/>
    </location>
</feature>
<proteinExistence type="predicted"/>
<dbReference type="PRINTS" id="PR00344">
    <property type="entry name" value="BCTRLSENSOR"/>
</dbReference>
<evidence type="ECO:0000256" key="2">
    <source>
        <dbReference type="ARBA" id="ARBA00012438"/>
    </source>
</evidence>
<reference evidence="7" key="2">
    <citation type="submission" date="2022-12" db="EMBL/GenBank/DDBJ databases">
        <authorList>
            <person name="Sun Q."/>
            <person name="Kim S."/>
        </authorList>
    </citation>
    <scope>NUCLEOTIDE SEQUENCE</scope>
    <source>
        <strain evidence="7">KCTC 12344</strain>
    </source>
</reference>
<evidence type="ECO:0000256" key="1">
    <source>
        <dbReference type="ARBA" id="ARBA00000085"/>
    </source>
</evidence>
<evidence type="ECO:0000256" key="3">
    <source>
        <dbReference type="ARBA" id="ARBA00022553"/>
    </source>
</evidence>
<dbReference type="PROSITE" id="PS50110">
    <property type="entry name" value="RESPONSE_REGULATORY"/>
    <property type="match status" value="1"/>
</dbReference>
<dbReference type="AlphaFoldDB" id="A0AA88C8P0"/>
<dbReference type="SUPFAM" id="SSF55874">
    <property type="entry name" value="ATPase domain of HSP90 chaperone/DNA topoisomerase II/histidine kinase"/>
    <property type="match status" value="1"/>
</dbReference>